<gene>
    <name evidence="2" type="primary">spt4</name>
    <name evidence="4" type="ORF">B7O98_03400</name>
</gene>
<dbReference type="EMBL" id="NBVN01000002">
    <property type="protein sequence ID" value="PUA33475.1"/>
    <property type="molecule type" value="Genomic_DNA"/>
</dbReference>
<protein>
    <recommendedName>
        <fullName evidence="2">Transcription elongation factor Spt4</fullName>
    </recommendedName>
</protein>
<dbReference type="HAMAP" id="MF_00949">
    <property type="entry name" value="Spt4_arch"/>
    <property type="match status" value="1"/>
</dbReference>
<feature type="binding site" evidence="2">
    <location>
        <position position="28"/>
    </location>
    <ligand>
        <name>Zn(2+)</name>
        <dbReference type="ChEBI" id="CHEBI:29105"/>
    </ligand>
</feature>
<comment type="function">
    <text evidence="2">Stimulates transcription elongation.</text>
</comment>
<keyword evidence="2" id="KW-0479">Metal-binding</keyword>
<dbReference type="InterPro" id="IPR038589">
    <property type="entry name" value="Spt4_dom_sf"/>
</dbReference>
<comment type="subunit">
    <text evidence="2">Heterodimer composed of Spt4 and Spt5.</text>
</comment>
<dbReference type="Proteomes" id="UP000244093">
    <property type="component" value="Unassembled WGS sequence"/>
</dbReference>
<keyword evidence="1 2" id="KW-0804">Transcription</keyword>
<keyword evidence="2" id="KW-0805">Transcription regulation</keyword>
<dbReference type="SUPFAM" id="SSF63393">
    <property type="entry name" value="RNA polymerase subunits"/>
    <property type="match status" value="1"/>
</dbReference>
<feature type="binding site" evidence="2">
    <location>
        <position position="14"/>
    </location>
    <ligand>
        <name>Zn(2+)</name>
        <dbReference type="ChEBI" id="CHEBI:29105"/>
    </ligand>
</feature>
<feature type="binding site" evidence="2">
    <location>
        <position position="31"/>
    </location>
    <ligand>
        <name>Zn(2+)</name>
        <dbReference type="ChEBI" id="CHEBI:29105"/>
    </ligand>
</feature>
<dbReference type="PANTHER" id="PTHR40704">
    <property type="entry name" value="TRANSCRIPTION ELONGATION FACTOR SPT4"/>
    <property type="match status" value="1"/>
</dbReference>
<organism evidence="4 5">
    <name type="scientific">Zestosphaera tikiterensis</name>
    <dbReference type="NCBI Taxonomy" id="1973259"/>
    <lineage>
        <taxon>Archaea</taxon>
        <taxon>Thermoproteota</taxon>
        <taxon>Thermoprotei</taxon>
        <taxon>Desulfurococcales</taxon>
        <taxon>Desulfurococcaceae</taxon>
        <taxon>Zestosphaera</taxon>
    </lineage>
</organism>
<evidence type="ECO:0000259" key="3">
    <source>
        <dbReference type="SMART" id="SM01389"/>
    </source>
</evidence>
<feature type="binding site" evidence="2">
    <location>
        <position position="17"/>
    </location>
    <ligand>
        <name>Zn(2+)</name>
        <dbReference type="ChEBI" id="CHEBI:29105"/>
    </ligand>
</feature>
<dbReference type="GO" id="GO:0003677">
    <property type="term" value="F:DNA binding"/>
    <property type="evidence" value="ECO:0007669"/>
    <property type="project" value="UniProtKB-KW"/>
</dbReference>
<comment type="similarity">
    <text evidence="2">Belongs to the archaeal Spt4 family.</text>
</comment>
<dbReference type="InterPro" id="IPR029040">
    <property type="entry name" value="RPABC4/Spt4"/>
</dbReference>
<sequence length="74" mass="8250">MPARRERKPPFKACTNCRFLVSHETVKCPNCGSTSFTDEWSGMIILVNPNHSEVALLLEIKSKEGGKFAIRLGT</sequence>
<dbReference type="GO" id="GO:0006355">
    <property type="term" value="P:regulation of DNA-templated transcription"/>
    <property type="evidence" value="ECO:0007669"/>
    <property type="project" value="UniProtKB-UniRule"/>
</dbReference>
<dbReference type="AlphaFoldDB" id="A0A2R7Y7G4"/>
<reference evidence="4 5" key="1">
    <citation type="journal article" date="2018" name="Syst. Appl. Microbiol.">
        <title>A new symbiotic nanoarchaeote (Candidatus Nanoclepta minutus) and its host (Zestosphaera tikiterensis gen. nov., sp. nov.) from a New Zealand hot spring.</title>
        <authorList>
            <person name="St John E."/>
            <person name="Liu Y."/>
            <person name="Podar M."/>
            <person name="Stott M.B."/>
            <person name="Meneghin J."/>
            <person name="Chen Z."/>
            <person name="Lagutin K."/>
            <person name="Mitchell K."/>
            <person name="Reysenbach A.L."/>
        </authorList>
    </citation>
    <scope>NUCLEOTIDE SEQUENCE [LARGE SCALE GENOMIC DNA]</scope>
    <source>
        <strain evidence="4">NZ3</strain>
    </source>
</reference>
<evidence type="ECO:0000256" key="2">
    <source>
        <dbReference type="HAMAP-Rule" id="MF_00949"/>
    </source>
</evidence>
<evidence type="ECO:0000313" key="4">
    <source>
        <dbReference type="EMBL" id="PUA33475.1"/>
    </source>
</evidence>
<evidence type="ECO:0000256" key="1">
    <source>
        <dbReference type="ARBA" id="ARBA00023163"/>
    </source>
</evidence>
<dbReference type="GO" id="GO:0008270">
    <property type="term" value="F:zinc ion binding"/>
    <property type="evidence" value="ECO:0007669"/>
    <property type="project" value="UniProtKB-UniRule"/>
</dbReference>
<comment type="caution">
    <text evidence="4">The sequence shown here is derived from an EMBL/GenBank/DDBJ whole genome shotgun (WGS) entry which is preliminary data.</text>
</comment>
<accession>A0A2R7Y7G4</accession>
<keyword evidence="2" id="KW-0862">Zinc</keyword>
<dbReference type="InterPro" id="IPR022800">
    <property type="entry name" value="Spt4/RpoE2_Znf"/>
</dbReference>
<name>A0A2R7Y7G4_9CREN</name>
<proteinExistence type="inferred from homology"/>
<dbReference type="InterPro" id="IPR007178">
    <property type="entry name" value="Spt4_arch"/>
</dbReference>
<dbReference type="Pfam" id="PF06093">
    <property type="entry name" value="Spt4"/>
    <property type="match status" value="1"/>
</dbReference>
<dbReference type="PANTHER" id="PTHR40704:SF1">
    <property type="entry name" value="TRANSCRIPTION ELONGATION FACTOR SPT4"/>
    <property type="match status" value="1"/>
</dbReference>
<feature type="domain" description="Spt4/RpoE2 zinc finger" evidence="3">
    <location>
        <begin position="11"/>
        <end position="73"/>
    </location>
</feature>
<keyword evidence="4" id="KW-0238">DNA-binding</keyword>
<dbReference type="NCBIfam" id="NF041664">
    <property type="entry name" value="RNAP_arch_Epp"/>
    <property type="match status" value="1"/>
</dbReference>
<dbReference type="SMART" id="SM01389">
    <property type="entry name" value="Spt4"/>
    <property type="match status" value="1"/>
</dbReference>
<evidence type="ECO:0000313" key="5">
    <source>
        <dbReference type="Proteomes" id="UP000244093"/>
    </source>
</evidence>
<dbReference type="Gene3D" id="2.20.28.90">
    <property type="match status" value="1"/>
</dbReference>